<dbReference type="Pfam" id="PF02779">
    <property type="entry name" value="Transket_pyr"/>
    <property type="match status" value="1"/>
</dbReference>
<sequence>MTATSRAEKERRLTYAQAIREALAEEMERDPSLLLLGEDIGEPGGVFGVTQGLLQRFGEERVLDTPISEEAVIGAALGAALLGVPTVAEIMFSDFATLAMDQIVNQAAKFRYMTGGRTSAPLVIRMVTGTAGATAAQHSQSLEAWFTATPGLKVVTASTPADAKGLLKSAIRDPDPVLFFEHKLLYNSRGAVPADDYCIPLGEGRVAREGSDVTLVAYLYMLPRALKAAEMLAREGISVEVWDPRTLVPFDRDGLRRSLEKTGRLVIAQEAPRRNGFCAEIAAIAAEEFFPLLKAPIKRVCGTNTPMPYAPELEQFVIPDEERIAAGVREVLYNAVRAAPGG</sequence>
<dbReference type="PANTHER" id="PTHR43257:SF2">
    <property type="entry name" value="PYRUVATE DEHYDROGENASE E1 COMPONENT SUBUNIT BETA"/>
    <property type="match status" value="1"/>
</dbReference>
<evidence type="ECO:0000256" key="2">
    <source>
        <dbReference type="ARBA" id="ARBA00023002"/>
    </source>
</evidence>
<evidence type="ECO:0000259" key="4">
    <source>
        <dbReference type="SMART" id="SM00861"/>
    </source>
</evidence>
<reference evidence="5 6" key="1">
    <citation type="submission" date="2016-08" db="EMBL/GenBank/DDBJ databases">
        <title>Analysis of Carbohydrate Active Enzymes in Thermogemmatispora T81 Reveals Carbohydrate Degradation Ability.</title>
        <authorList>
            <person name="Tomazini A."/>
            <person name="Lal S."/>
            <person name="Stott M."/>
            <person name="Henrissat B."/>
            <person name="Polikarpov I."/>
            <person name="Sparling R."/>
            <person name="Levin D.B."/>
        </authorList>
    </citation>
    <scope>NUCLEOTIDE SEQUENCE [LARGE SCALE GENOMIC DNA]</scope>
    <source>
        <strain evidence="5 6">T81</strain>
    </source>
</reference>
<dbReference type="Pfam" id="PF02780">
    <property type="entry name" value="Transketolase_C"/>
    <property type="match status" value="1"/>
</dbReference>
<gene>
    <name evidence="5" type="ORF">A4R35_04520</name>
</gene>
<dbReference type="InterPro" id="IPR029061">
    <property type="entry name" value="THDP-binding"/>
</dbReference>
<dbReference type="EMBL" id="MCIF01000002">
    <property type="protein sequence ID" value="RAQ94789.1"/>
    <property type="molecule type" value="Genomic_DNA"/>
</dbReference>
<comment type="cofactor">
    <cofactor evidence="1">
        <name>thiamine diphosphate</name>
        <dbReference type="ChEBI" id="CHEBI:58937"/>
    </cofactor>
</comment>
<dbReference type="InterPro" id="IPR033248">
    <property type="entry name" value="Transketolase_C"/>
</dbReference>
<dbReference type="SUPFAM" id="SSF52922">
    <property type="entry name" value="TK C-terminal domain-like"/>
    <property type="match status" value="1"/>
</dbReference>
<keyword evidence="2" id="KW-0560">Oxidoreductase</keyword>
<dbReference type="PANTHER" id="PTHR43257">
    <property type="entry name" value="PYRUVATE DEHYDROGENASE E1 COMPONENT BETA SUBUNIT"/>
    <property type="match status" value="1"/>
</dbReference>
<evidence type="ECO:0000313" key="6">
    <source>
        <dbReference type="Proteomes" id="UP000248706"/>
    </source>
</evidence>
<organism evidence="5 6">
    <name type="scientific">Thermogemmatispora tikiterensis</name>
    <dbReference type="NCBI Taxonomy" id="1825093"/>
    <lineage>
        <taxon>Bacteria</taxon>
        <taxon>Bacillati</taxon>
        <taxon>Chloroflexota</taxon>
        <taxon>Ktedonobacteria</taxon>
        <taxon>Thermogemmatisporales</taxon>
        <taxon>Thermogemmatisporaceae</taxon>
        <taxon>Thermogemmatispora</taxon>
    </lineage>
</organism>
<dbReference type="CDD" id="cd07036">
    <property type="entry name" value="TPP_PYR_E1-PDHc-beta_like"/>
    <property type="match status" value="1"/>
</dbReference>
<dbReference type="OrthoDB" id="8732661at2"/>
<dbReference type="NCBIfam" id="NF006667">
    <property type="entry name" value="PRK09212.1"/>
    <property type="match status" value="1"/>
</dbReference>
<evidence type="ECO:0000256" key="3">
    <source>
        <dbReference type="ARBA" id="ARBA00023052"/>
    </source>
</evidence>
<keyword evidence="3" id="KW-0786">Thiamine pyrophosphate</keyword>
<dbReference type="FunFam" id="3.40.50.920:FF:000001">
    <property type="entry name" value="Pyruvate dehydrogenase E1 beta subunit"/>
    <property type="match status" value="1"/>
</dbReference>
<dbReference type="Proteomes" id="UP000248706">
    <property type="component" value="Unassembled WGS sequence"/>
</dbReference>
<accession>A0A328VD58</accession>
<dbReference type="SUPFAM" id="SSF52518">
    <property type="entry name" value="Thiamin diphosphate-binding fold (THDP-binding)"/>
    <property type="match status" value="1"/>
</dbReference>
<evidence type="ECO:0000256" key="1">
    <source>
        <dbReference type="ARBA" id="ARBA00001964"/>
    </source>
</evidence>
<name>A0A328VD58_9CHLR</name>
<proteinExistence type="predicted"/>
<feature type="domain" description="Transketolase-like pyrimidine-binding" evidence="4">
    <location>
        <begin position="13"/>
        <end position="188"/>
    </location>
</feature>
<dbReference type="AlphaFoldDB" id="A0A328VD58"/>
<dbReference type="FunFam" id="3.40.50.970:FF:000001">
    <property type="entry name" value="Pyruvate dehydrogenase E1 beta subunit"/>
    <property type="match status" value="1"/>
</dbReference>
<evidence type="ECO:0000313" key="5">
    <source>
        <dbReference type="EMBL" id="RAQ94789.1"/>
    </source>
</evidence>
<keyword evidence="6" id="KW-1185">Reference proteome</keyword>
<dbReference type="GO" id="GO:0016491">
    <property type="term" value="F:oxidoreductase activity"/>
    <property type="evidence" value="ECO:0007669"/>
    <property type="project" value="UniProtKB-KW"/>
</dbReference>
<dbReference type="InterPro" id="IPR005475">
    <property type="entry name" value="Transketolase-like_Pyr-bd"/>
</dbReference>
<dbReference type="SMART" id="SM00861">
    <property type="entry name" value="Transket_pyr"/>
    <property type="match status" value="1"/>
</dbReference>
<dbReference type="Gene3D" id="3.40.50.970">
    <property type="match status" value="1"/>
</dbReference>
<protein>
    <recommendedName>
        <fullName evidence="4">Transketolase-like pyrimidine-binding domain-containing protein</fullName>
    </recommendedName>
</protein>
<dbReference type="RefSeq" id="WP_112426970.1">
    <property type="nucleotide sequence ID" value="NZ_MCIF01000002.1"/>
</dbReference>
<dbReference type="InterPro" id="IPR009014">
    <property type="entry name" value="Transketo_C/PFOR_II"/>
</dbReference>
<comment type="caution">
    <text evidence="5">The sequence shown here is derived from an EMBL/GenBank/DDBJ whole genome shotgun (WGS) entry which is preliminary data.</text>
</comment>
<dbReference type="Gene3D" id="3.40.50.920">
    <property type="match status" value="1"/>
</dbReference>